<evidence type="ECO:0000256" key="6">
    <source>
        <dbReference type="RuleBase" id="RU363076"/>
    </source>
</evidence>
<evidence type="ECO:0000256" key="2">
    <source>
        <dbReference type="ARBA" id="ARBA00007165"/>
    </source>
</evidence>
<sequence>MEDVRFRFLLKPGWLALTALVFVFAAVCFTVLSPWQFGRNDDRDAQNKALAAALRTDAVPLEQLLPTPAEPASGAEWRQVTMTGHYLPDGETLARLRTVQGEAAYEVLTPFQLSGGGQLLVDRGYVRPVNGNQVPDYAAPPSGEVTLTARVRVDENTDRDAFTEGGHRQVYAVSSAAVGKAVGLDLRPGYFQLVEGQPGVLGALPLPTTEAGPFLSYALQWIAFGAMAVLAWIYFTVREVRPGGALSENAGGQADQRTEPGEPDQPDHTAQAEPDQSGQDQSGQDQSGQDQPGQSGQTQRPAPRYRPVPAARQPKKKRARRLSVAEMLAEDEAEERAEAERRAAQRRAAQREQGQATASSQS</sequence>
<proteinExistence type="inferred from homology"/>
<evidence type="ECO:0000256" key="1">
    <source>
        <dbReference type="ARBA" id="ARBA00004370"/>
    </source>
</evidence>
<gene>
    <name evidence="8" type="ORF">LX83_004957</name>
</gene>
<keyword evidence="4 6" id="KW-1133">Transmembrane helix</keyword>
<evidence type="ECO:0000256" key="5">
    <source>
        <dbReference type="ARBA" id="ARBA00023136"/>
    </source>
</evidence>
<protein>
    <recommendedName>
        <fullName evidence="6">SURF1-like protein</fullName>
    </recommendedName>
</protein>
<keyword evidence="9" id="KW-1185">Reference proteome</keyword>
<feature type="transmembrane region" description="Helical" evidence="6">
    <location>
        <begin position="12"/>
        <end position="32"/>
    </location>
</feature>
<dbReference type="GO" id="GO:0005886">
    <property type="term" value="C:plasma membrane"/>
    <property type="evidence" value="ECO:0007669"/>
    <property type="project" value="UniProtKB-SubCell"/>
</dbReference>
<feature type="compositionally biased region" description="Low complexity" evidence="7">
    <location>
        <begin position="351"/>
        <end position="362"/>
    </location>
</feature>
<comment type="similarity">
    <text evidence="2 6">Belongs to the SURF1 family.</text>
</comment>
<dbReference type="PANTHER" id="PTHR23427:SF2">
    <property type="entry name" value="SURFEIT LOCUS PROTEIN 1"/>
    <property type="match status" value="1"/>
</dbReference>
<evidence type="ECO:0000256" key="3">
    <source>
        <dbReference type="ARBA" id="ARBA00022692"/>
    </source>
</evidence>
<keyword evidence="3 6" id="KW-0812">Transmembrane</keyword>
<dbReference type="Pfam" id="PF02104">
    <property type="entry name" value="SURF1"/>
    <property type="match status" value="1"/>
</dbReference>
<comment type="subcellular location">
    <subcellularLocation>
        <location evidence="6">Cell membrane</location>
        <topology evidence="6">Multi-pass membrane protein</topology>
    </subcellularLocation>
    <subcellularLocation>
        <location evidence="1">Membrane</location>
    </subcellularLocation>
</comment>
<reference evidence="8" key="1">
    <citation type="submission" date="2022-06" db="EMBL/GenBank/DDBJ databases">
        <title>Genomic Encyclopedia of Archaeal and Bacterial Type Strains, Phase II (KMG-II): from individual species to whole genera.</title>
        <authorList>
            <person name="Goeker M."/>
        </authorList>
    </citation>
    <scope>NUCLEOTIDE SEQUENCE</scope>
    <source>
        <strain evidence="8">DSM 43935</strain>
    </source>
</reference>
<evidence type="ECO:0000256" key="7">
    <source>
        <dbReference type="SAM" id="MobiDB-lite"/>
    </source>
</evidence>
<dbReference type="InterPro" id="IPR045214">
    <property type="entry name" value="Surf1/Surf4"/>
</dbReference>
<accession>A0AAE3KMW4</accession>
<dbReference type="EMBL" id="JAMTCK010000012">
    <property type="protein sequence ID" value="MCP2168083.1"/>
    <property type="molecule type" value="Genomic_DNA"/>
</dbReference>
<organism evidence="8 9">
    <name type="scientific">Goodfellowiella coeruleoviolacea</name>
    <dbReference type="NCBI Taxonomy" id="334858"/>
    <lineage>
        <taxon>Bacteria</taxon>
        <taxon>Bacillati</taxon>
        <taxon>Actinomycetota</taxon>
        <taxon>Actinomycetes</taxon>
        <taxon>Pseudonocardiales</taxon>
        <taxon>Pseudonocardiaceae</taxon>
        <taxon>Goodfellowiella</taxon>
    </lineage>
</organism>
<comment type="caution">
    <text evidence="6">Lacks conserved residue(s) required for the propagation of feature annotation.</text>
</comment>
<dbReference type="PROSITE" id="PS50895">
    <property type="entry name" value="SURF1"/>
    <property type="match status" value="1"/>
</dbReference>
<evidence type="ECO:0000313" key="9">
    <source>
        <dbReference type="Proteomes" id="UP001206128"/>
    </source>
</evidence>
<evidence type="ECO:0000313" key="8">
    <source>
        <dbReference type="EMBL" id="MCP2168083.1"/>
    </source>
</evidence>
<feature type="compositionally biased region" description="Low complexity" evidence="7">
    <location>
        <begin position="274"/>
        <end position="312"/>
    </location>
</feature>
<comment type="caution">
    <text evidence="8">The sequence shown here is derived from an EMBL/GenBank/DDBJ whole genome shotgun (WGS) entry which is preliminary data.</text>
</comment>
<feature type="region of interest" description="Disordered" evidence="7">
    <location>
        <begin position="246"/>
        <end position="362"/>
    </location>
</feature>
<dbReference type="AlphaFoldDB" id="A0AAE3KMW4"/>
<dbReference type="InterPro" id="IPR002994">
    <property type="entry name" value="Surf1/Shy1"/>
</dbReference>
<keyword evidence="5 6" id="KW-0472">Membrane</keyword>
<keyword evidence="6" id="KW-1003">Cell membrane</keyword>
<dbReference type="CDD" id="cd06662">
    <property type="entry name" value="SURF1"/>
    <property type="match status" value="1"/>
</dbReference>
<name>A0AAE3KMW4_9PSEU</name>
<dbReference type="Proteomes" id="UP001206128">
    <property type="component" value="Unassembled WGS sequence"/>
</dbReference>
<dbReference type="PANTHER" id="PTHR23427">
    <property type="entry name" value="SURFEIT LOCUS PROTEIN"/>
    <property type="match status" value="1"/>
</dbReference>
<evidence type="ECO:0000256" key="4">
    <source>
        <dbReference type="ARBA" id="ARBA00022989"/>
    </source>
</evidence>